<dbReference type="GeneID" id="20813974"/>
<dbReference type="Gene3D" id="1.10.510.10">
    <property type="entry name" value="Transferase(Phosphotransferase) domain 1"/>
    <property type="match status" value="2"/>
</dbReference>
<dbReference type="STRING" id="112090.W4G0F2"/>
<feature type="domain" description="Protein kinase" evidence="5">
    <location>
        <begin position="647"/>
        <end position="911"/>
    </location>
</feature>
<accession>W4G0F2</accession>
<dbReference type="EMBL" id="KI913150">
    <property type="protein sequence ID" value="ETV73160.1"/>
    <property type="molecule type" value="Genomic_DNA"/>
</dbReference>
<dbReference type="RefSeq" id="XP_009837366.1">
    <property type="nucleotide sequence ID" value="XM_009839064.1"/>
</dbReference>
<dbReference type="OrthoDB" id="98077at2759"/>
<dbReference type="Pfam" id="PF07714">
    <property type="entry name" value="PK_Tyr_Ser-Thr"/>
    <property type="match status" value="1"/>
</dbReference>
<keyword evidence="6" id="KW-0418">Kinase</keyword>
<gene>
    <name evidence="6" type="ORF">H257_11978</name>
</gene>
<evidence type="ECO:0000256" key="3">
    <source>
        <dbReference type="PROSITE-ProRule" id="PRU10141"/>
    </source>
</evidence>
<keyword evidence="6" id="KW-0723">Serine/threonine-protein kinase</keyword>
<evidence type="ECO:0000256" key="2">
    <source>
        <dbReference type="ARBA" id="ARBA00022840"/>
    </source>
</evidence>
<dbReference type="PANTHER" id="PTHR44329">
    <property type="entry name" value="SERINE/THREONINE-PROTEIN KINASE TNNI3K-RELATED"/>
    <property type="match status" value="1"/>
</dbReference>
<dbReference type="InterPro" id="IPR011009">
    <property type="entry name" value="Kinase-like_dom_sf"/>
</dbReference>
<feature type="compositionally biased region" description="Polar residues" evidence="4">
    <location>
        <begin position="28"/>
        <end position="49"/>
    </location>
</feature>
<feature type="binding site" evidence="3">
    <location>
        <position position="676"/>
    </location>
    <ligand>
        <name>ATP</name>
        <dbReference type="ChEBI" id="CHEBI:30616"/>
    </ligand>
</feature>
<dbReference type="InterPro" id="IPR008266">
    <property type="entry name" value="Tyr_kinase_AS"/>
</dbReference>
<evidence type="ECO:0000256" key="1">
    <source>
        <dbReference type="ARBA" id="ARBA00022741"/>
    </source>
</evidence>
<sequence>MVVITPPRTNSRHQLHVNMPAAWTSFRPPSQQSIFTPPASISKTRSSSSPLPPFPEDRFIAHGSIDGRALDAAHDGAEVMLTTIEKPLHETTRRRLECLGGISHPHVQATVGLFDNISSVCLVQSATSSDHPLLQEVMYMHGYTEAQLRVRALALLKALHVLHTNSIVHGNLTLDSLHMRPHNHLVLHVPGQLDPWYPQSFPATAKDKSLDMFSFGVVLYLLASGRHPFASSAAASTSEILYNMDTLSFVVDRLPLGHLSSSAQHVILDCLDTSSQYVTPLDLLQRQWFKASISWAAIAPSSSSPPVSMMLPRTSAMSSTAEKETYTTMHHIVPTSSARWTISPVARNFTHSNCPPTTTTTHPSLSYAAFGQYESPPPMSLYSSFPYTPPSSGRPPPASSLGRDLARSMLACPSPAITSLLPTRHPHEQHASTDTPSTTNTTTTTNGTSPVLPRHEPTHVYRHIPSVSTLHSTHAVKFSAYGPPVWTPYKKSECAKSECRIYIWAYLAHQVHDMRELAALQVESGRLSKGLHVGFGATITIMLEPPAGWSQLGELTKSLIWIEEVDRVFFDLTLDEGTSATEATGLCRARIVVGTQVAILHFSLPRVTYSSSFHPSKLYEHDKAVEYASSMQVVAAVQPPSIPRHHLTFIEPVGSGFFGTAYKAMYHPTNQEVVVKSLRQGMGISRAEFDHEVLAMTMLSHHPHVVDFLGACDDASELSIVMEYVANGSLQSLLYDSAKPQPRYYYSTYMKTLFARDAAHGILNIHQGHFVHRDIAARNCLVDDTFHVKVCDFGLSRPMDRMMGHVLDPVSCGPLKWMAPESLELPHVFSTASDTYMFGVLLFEIMMGKEPFPLLPPHEAAALVLEGHRLSFHEWRECPAAHQTLLEQCFRVDPVERPCMGQVASVLDTWLATQG</sequence>
<keyword evidence="6" id="KW-0808">Transferase</keyword>
<keyword evidence="1 3" id="KW-0547">Nucleotide-binding</keyword>
<proteinExistence type="predicted"/>
<dbReference type="PROSITE" id="PS50011">
    <property type="entry name" value="PROTEIN_KINASE_DOM"/>
    <property type="match status" value="2"/>
</dbReference>
<dbReference type="AlphaFoldDB" id="W4G0F2"/>
<name>W4G0F2_APHAT</name>
<dbReference type="GO" id="GO:0004713">
    <property type="term" value="F:protein tyrosine kinase activity"/>
    <property type="evidence" value="ECO:0007669"/>
    <property type="project" value="InterPro"/>
</dbReference>
<dbReference type="InterPro" id="IPR000719">
    <property type="entry name" value="Prot_kinase_dom"/>
</dbReference>
<evidence type="ECO:0000256" key="4">
    <source>
        <dbReference type="SAM" id="MobiDB-lite"/>
    </source>
</evidence>
<evidence type="ECO:0000313" key="6">
    <source>
        <dbReference type="EMBL" id="ETV73160.1"/>
    </source>
</evidence>
<protein>
    <submittedName>
        <fullName evidence="6">Serine/threonine protein kinase</fullName>
    </submittedName>
</protein>
<dbReference type="PROSITE" id="PS00109">
    <property type="entry name" value="PROTEIN_KINASE_TYR"/>
    <property type="match status" value="1"/>
</dbReference>
<dbReference type="PROSITE" id="PS00107">
    <property type="entry name" value="PROTEIN_KINASE_ATP"/>
    <property type="match status" value="1"/>
</dbReference>
<keyword evidence="2 3" id="KW-0067">ATP-binding</keyword>
<dbReference type="SMART" id="SM00219">
    <property type="entry name" value="TyrKc"/>
    <property type="match status" value="1"/>
</dbReference>
<dbReference type="SUPFAM" id="SSF56112">
    <property type="entry name" value="Protein kinase-like (PK-like)"/>
    <property type="match status" value="2"/>
</dbReference>
<dbReference type="PRINTS" id="PR00109">
    <property type="entry name" value="TYRKINASE"/>
</dbReference>
<dbReference type="Gene3D" id="3.30.200.20">
    <property type="entry name" value="Phosphorylase Kinase, domain 1"/>
    <property type="match status" value="1"/>
</dbReference>
<dbReference type="GO" id="GO:0005524">
    <property type="term" value="F:ATP binding"/>
    <property type="evidence" value="ECO:0007669"/>
    <property type="project" value="UniProtKB-UniRule"/>
</dbReference>
<feature type="region of interest" description="Disordered" evidence="4">
    <location>
        <begin position="28"/>
        <end position="53"/>
    </location>
</feature>
<dbReference type="InterPro" id="IPR051681">
    <property type="entry name" value="Ser/Thr_Kinases-Pseudokinases"/>
</dbReference>
<dbReference type="PANTHER" id="PTHR44329:SF298">
    <property type="entry name" value="MIXED LINEAGE KINASE DOMAIN-LIKE PROTEIN"/>
    <property type="match status" value="1"/>
</dbReference>
<dbReference type="GO" id="GO:0004674">
    <property type="term" value="F:protein serine/threonine kinase activity"/>
    <property type="evidence" value="ECO:0007669"/>
    <property type="project" value="UniProtKB-KW"/>
</dbReference>
<reference evidence="6" key="1">
    <citation type="submission" date="2013-12" db="EMBL/GenBank/DDBJ databases">
        <title>The Genome Sequence of Aphanomyces astaci APO3.</title>
        <authorList>
            <consortium name="The Broad Institute Genomics Platform"/>
            <person name="Russ C."/>
            <person name="Tyler B."/>
            <person name="van West P."/>
            <person name="Dieguez-Uribeondo J."/>
            <person name="Young S.K."/>
            <person name="Zeng Q."/>
            <person name="Gargeya S."/>
            <person name="Fitzgerald M."/>
            <person name="Abouelleil A."/>
            <person name="Alvarado L."/>
            <person name="Chapman S.B."/>
            <person name="Gainer-Dewar J."/>
            <person name="Goldberg J."/>
            <person name="Griggs A."/>
            <person name="Gujja S."/>
            <person name="Hansen M."/>
            <person name="Howarth C."/>
            <person name="Imamovic A."/>
            <person name="Ireland A."/>
            <person name="Larimer J."/>
            <person name="McCowan C."/>
            <person name="Murphy C."/>
            <person name="Pearson M."/>
            <person name="Poon T.W."/>
            <person name="Priest M."/>
            <person name="Roberts A."/>
            <person name="Saif S."/>
            <person name="Shea T."/>
            <person name="Sykes S."/>
            <person name="Wortman J."/>
            <person name="Nusbaum C."/>
            <person name="Birren B."/>
        </authorList>
    </citation>
    <scope>NUCLEOTIDE SEQUENCE [LARGE SCALE GENOMIC DNA]</scope>
    <source>
        <strain evidence="6">APO3</strain>
    </source>
</reference>
<organism evidence="6">
    <name type="scientific">Aphanomyces astaci</name>
    <name type="common">Crayfish plague agent</name>
    <dbReference type="NCBI Taxonomy" id="112090"/>
    <lineage>
        <taxon>Eukaryota</taxon>
        <taxon>Sar</taxon>
        <taxon>Stramenopiles</taxon>
        <taxon>Oomycota</taxon>
        <taxon>Saprolegniomycetes</taxon>
        <taxon>Saprolegniales</taxon>
        <taxon>Verrucalvaceae</taxon>
        <taxon>Aphanomyces</taxon>
    </lineage>
</organism>
<feature type="region of interest" description="Disordered" evidence="4">
    <location>
        <begin position="417"/>
        <end position="455"/>
    </location>
</feature>
<evidence type="ECO:0000259" key="5">
    <source>
        <dbReference type="PROSITE" id="PS50011"/>
    </source>
</evidence>
<dbReference type="InterPro" id="IPR001245">
    <property type="entry name" value="Ser-Thr/Tyr_kinase_cat_dom"/>
</dbReference>
<feature type="domain" description="Protein kinase" evidence="5">
    <location>
        <begin position="54"/>
        <end position="289"/>
    </location>
</feature>
<dbReference type="InterPro" id="IPR017441">
    <property type="entry name" value="Protein_kinase_ATP_BS"/>
</dbReference>
<dbReference type="InterPro" id="IPR020635">
    <property type="entry name" value="Tyr_kinase_cat_dom"/>
</dbReference>
<feature type="compositionally biased region" description="Low complexity" evidence="4">
    <location>
        <begin position="432"/>
        <end position="450"/>
    </location>
</feature>
<dbReference type="VEuPathDB" id="FungiDB:H257_11978"/>